<dbReference type="Proteomes" id="UP000801492">
    <property type="component" value="Unassembled WGS sequence"/>
</dbReference>
<dbReference type="InterPro" id="IPR050887">
    <property type="entry name" value="Beta-mannosidase_GH2"/>
</dbReference>
<protein>
    <recommendedName>
        <fullName evidence="3">Beta-mannosidase Ig-fold domain-containing protein</fullName>
    </recommendedName>
</protein>
<dbReference type="GO" id="GO:0006516">
    <property type="term" value="P:glycoprotein catabolic process"/>
    <property type="evidence" value="ECO:0007669"/>
    <property type="project" value="TreeGrafter"/>
</dbReference>
<evidence type="ECO:0000313" key="5">
    <source>
        <dbReference type="Proteomes" id="UP000801492"/>
    </source>
</evidence>
<dbReference type="EMBL" id="VTPC01003929">
    <property type="protein sequence ID" value="KAF2897765.1"/>
    <property type="molecule type" value="Genomic_DNA"/>
</dbReference>
<dbReference type="Gene3D" id="2.60.40.10">
    <property type="entry name" value="Immunoglobulins"/>
    <property type="match status" value="1"/>
</dbReference>
<keyword evidence="2" id="KW-0378">Hydrolase</keyword>
<feature type="domain" description="Beta-mannosidase Ig-fold" evidence="3">
    <location>
        <begin position="59"/>
        <end position="138"/>
    </location>
</feature>
<dbReference type="InterPro" id="IPR036156">
    <property type="entry name" value="Beta-gal/glucu_dom_sf"/>
</dbReference>
<dbReference type="SUPFAM" id="SSF49303">
    <property type="entry name" value="beta-Galactosidase/glucuronidase domain"/>
    <property type="match status" value="1"/>
</dbReference>
<reference evidence="4" key="1">
    <citation type="submission" date="2019-08" db="EMBL/GenBank/DDBJ databases">
        <title>The genome of the North American firefly Photinus pyralis.</title>
        <authorList>
            <consortium name="Photinus pyralis genome working group"/>
            <person name="Fallon T.R."/>
            <person name="Sander Lower S.E."/>
            <person name="Weng J.-K."/>
        </authorList>
    </citation>
    <scope>NUCLEOTIDE SEQUENCE</scope>
    <source>
        <strain evidence="4">TRF0915ILg1</strain>
        <tissue evidence="4">Whole body</tissue>
    </source>
</reference>
<comment type="caution">
    <text evidence="4">The sequence shown here is derived from an EMBL/GenBank/DDBJ whole genome shotgun (WGS) entry which is preliminary data.</text>
</comment>
<keyword evidence="5" id="KW-1185">Reference proteome</keyword>
<sequence length="142" mass="16210">MSQNVKTLNLDYDSSCYGKEDTIQNCFILFTLQNNSNQQVAPDNYIFPVKLKKAKILKPTVTISTVRQNDASGRHFIIEIKSTTIALFVWLDTNGISGHFSDNGFMQVTPIKHVQFYADQSTTPEDLYNYLTVTHLSDDEYM</sequence>
<name>A0A8K0GAN8_IGNLU</name>
<dbReference type="Pfam" id="PF17753">
    <property type="entry name" value="Ig_mannosidase"/>
    <property type="match status" value="1"/>
</dbReference>
<dbReference type="FunFam" id="2.60.40.10:FF:000650">
    <property type="entry name" value="Mannosidase beta"/>
    <property type="match status" value="1"/>
</dbReference>
<dbReference type="GO" id="GO:0004567">
    <property type="term" value="F:beta-mannosidase activity"/>
    <property type="evidence" value="ECO:0007669"/>
    <property type="project" value="TreeGrafter"/>
</dbReference>
<evidence type="ECO:0000256" key="1">
    <source>
        <dbReference type="ARBA" id="ARBA00007401"/>
    </source>
</evidence>
<organism evidence="4 5">
    <name type="scientific">Ignelater luminosus</name>
    <name type="common">Cucubano</name>
    <name type="synonym">Pyrophorus luminosus</name>
    <dbReference type="NCBI Taxonomy" id="2038154"/>
    <lineage>
        <taxon>Eukaryota</taxon>
        <taxon>Metazoa</taxon>
        <taxon>Ecdysozoa</taxon>
        <taxon>Arthropoda</taxon>
        <taxon>Hexapoda</taxon>
        <taxon>Insecta</taxon>
        <taxon>Pterygota</taxon>
        <taxon>Neoptera</taxon>
        <taxon>Endopterygota</taxon>
        <taxon>Coleoptera</taxon>
        <taxon>Polyphaga</taxon>
        <taxon>Elateriformia</taxon>
        <taxon>Elateroidea</taxon>
        <taxon>Elateridae</taxon>
        <taxon>Agrypninae</taxon>
        <taxon>Pyrophorini</taxon>
        <taxon>Ignelater</taxon>
    </lineage>
</organism>
<evidence type="ECO:0000256" key="2">
    <source>
        <dbReference type="ARBA" id="ARBA00023295"/>
    </source>
</evidence>
<dbReference type="AlphaFoldDB" id="A0A8K0GAN8"/>
<evidence type="ECO:0000313" key="4">
    <source>
        <dbReference type="EMBL" id="KAF2897765.1"/>
    </source>
</evidence>
<gene>
    <name evidence="4" type="ORF">ILUMI_08396</name>
</gene>
<accession>A0A8K0GAN8</accession>
<dbReference type="OrthoDB" id="2866996at2759"/>
<proteinExistence type="inferred from homology"/>
<dbReference type="PANTHER" id="PTHR43730:SF1">
    <property type="entry name" value="BETA-MANNOSIDASE"/>
    <property type="match status" value="1"/>
</dbReference>
<dbReference type="InterPro" id="IPR013783">
    <property type="entry name" value="Ig-like_fold"/>
</dbReference>
<evidence type="ECO:0000259" key="3">
    <source>
        <dbReference type="Pfam" id="PF17753"/>
    </source>
</evidence>
<keyword evidence="2" id="KW-0326">Glycosidase</keyword>
<dbReference type="InterPro" id="IPR041625">
    <property type="entry name" value="Beta-mannosidase_Ig"/>
</dbReference>
<comment type="similarity">
    <text evidence="1">Belongs to the glycosyl hydrolase 2 family.</text>
</comment>
<dbReference type="PANTHER" id="PTHR43730">
    <property type="entry name" value="BETA-MANNOSIDASE"/>
    <property type="match status" value="1"/>
</dbReference>